<dbReference type="AlphaFoldDB" id="A0AAV5J6S5"/>
<comment type="caution">
    <text evidence="2">The sequence shown here is derived from an EMBL/GenBank/DDBJ whole genome shotgun (WGS) entry which is preliminary data.</text>
</comment>
<reference evidence="2 3" key="1">
    <citation type="journal article" date="2021" name="Commun. Biol.">
        <title>The genome of Shorea leprosula (Dipterocarpaceae) highlights the ecological relevance of drought in aseasonal tropical rainforests.</title>
        <authorList>
            <person name="Ng K.K.S."/>
            <person name="Kobayashi M.J."/>
            <person name="Fawcett J.A."/>
            <person name="Hatakeyama M."/>
            <person name="Paape T."/>
            <person name="Ng C.H."/>
            <person name="Ang C.C."/>
            <person name="Tnah L.H."/>
            <person name="Lee C.T."/>
            <person name="Nishiyama T."/>
            <person name="Sese J."/>
            <person name="O'Brien M.J."/>
            <person name="Copetti D."/>
            <person name="Mohd Noor M.I."/>
            <person name="Ong R.C."/>
            <person name="Putra M."/>
            <person name="Sireger I.Z."/>
            <person name="Indrioko S."/>
            <person name="Kosugi Y."/>
            <person name="Izuno A."/>
            <person name="Isagi Y."/>
            <person name="Lee S.L."/>
            <person name="Shimizu K.K."/>
        </authorList>
    </citation>
    <scope>NUCLEOTIDE SEQUENCE [LARGE SCALE GENOMIC DNA]</scope>
    <source>
        <strain evidence="2">214</strain>
    </source>
</reference>
<dbReference type="EMBL" id="BPVZ01000028">
    <property type="protein sequence ID" value="GKV08233.1"/>
    <property type="molecule type" value="Genomic_DNA"/>
</dbReference>
<gene>
    <name evidence="2" type="ORF">SLEP1_g19897</name>
</gene>
<dbReference type="Proteomes" id="UP001054252">
    <property type="component" value="Unassembled WGS sequence"/>
</dbReference>
<sequence length="75" mass="7863">MGRADSANQKKRETSLPPKRGQIKAQILEKLCKAVVFVVSKAGESHKRNGADGKSSASTTPFPSGYNSDANGGNS</sequence>
<protein>
    <submittedName>
        <fullName evidence="2">Uncharacterized protein</fullName>
    </submittedName>
</protein>
<feature type="region of interest" description="Disordered" evidence="1">
    <location>
        <begin position="43"/>
        <end position="75"/>
    </location>
</feature>
<dbReference type="PANTHER" id="PTHR37721">
    <property type="entry name" value="OS05G0464200 PROTEIN"/>
    <property type="match status" value="1"/>
</dbReference>
<organism evidence="2 3">
    <name type="scientific">Rubroshorea leprosula</name>
    <dbReference type="NCBI Taxonomy" id="152421"/>
    <lineage>
        <taxon>Eukaryota</taxon>
        <taxon>Viridiplantae</taxon>
        <taxon>Streptophyta</taxon>
        <taxon>Embryophyta</taxon>
        <taxon>Tracheophyta</taxon>
        <taxon>Spermatophyta</taxon>
        <taxon>Magnoliopsida</taxon>
        <taxon>eudicotyledons</taxon>
        <taxon>Gunneridae</taxon>
        <taxon>Pentapetalae</taxon>
        <taxon>rosids</taxon>
        <taxon>malvids</taxon>
        <taxon>Malvales</taxon>
        <taxon>Dipterocarpaceae</taxon>
        <taxon>Rubroshorea</taxon>
    </lineage>
</organism>
<evidence type="ECO:0000313" key="2">
    <source>
        <dbReference type="EMBL" id="GKV08233.1"/>
    </source>
</evidence>
<feature type="compositionally biased region" description="Polar residues" evidence="1">
    <location>
        <begin position="55"/>
        <end position="75"/>
    </location>
</feature>
<evidence type="ECO:0000256" key="1">
    <source>
        <dbReference type="SAM" id="MobiDB-lite"/>
    </source>
</evidence>
<evidence type="ECO:0000313" key="3">
    <source>
        <dbReference type="Proteomes" id="UP001054252"/>
    </source>
</evidence>
<dbReference type="PANTHER" id="PTHR37721:SF1">
    <property type="entry name" value="OS05G0464200 PROTEIN"/>
    <property type="match status" value="1"/>
</dbReference>
<name>A0AAV5J6S5_9ROSI</name>
<feature type="region of interest" description="Disordered" evidence="1">
    <location>
        <begin position="1"/>
        <end position="22"/>
    </location>
</feature>
<keyword evidence="3" id="KW-1185">Reference proteome</keyword>
<proteinExistence type="predicted"/>
<accession>A0AAV5J6S5</accession>